<organism evidence="2 3">
    <name type="scientific">Ascaris lumbricoides</name>
    <name type="common">Giant roundworm</name>
    <dbReference type="NCBI Taxonomy" id="6252"/>
    <lineage>
        <taxon>Eukaryota</taxon>
        <taxon>Metazoa</taxon>
        <taxon>Ecdysozoa</taxon>
        <taxon>Nematoda</taxon>
        <taxon>Chromadorea</taxon>
        <taxon>Rhabditida</taxon>
        <taxon>Spirurina</taxon>
        <taxon>Ascaridomorpha</taxon>
        <taxon>Ascaridoidea</taxon>
        <taxon>Ascarididae</taxon>
        <taxon>Ascaris</taxon>
    </lineage>
</organism>
<proteinExistence type="predicted"/>
<accession>A0A0M3IQ74</accession>
<feature type="chain" id="PRO_5005657149" evidence="1">
    <location>
        <begin position="19"/>
        <end position="66"/>
    </location>
</feature>
<sequence>MMGPVPLMVVFIVALAIATRHHRAPIIDLGGADELVGSLREDRTIVSIVPELSVVPETGKGSISII</sequence>
<evidence type="ECO:0000256" key="1">
    <source>
        <dbReference type="SAM" id="SignalP"/>
    </source>
</evidence>
<protein>
    <submittedName>
        <fullName evidence="3">ABC transporter permease</fullName>
    </submittedName>
</protein>
<feature type="signal peptide" evidence="1">
    <location>
        <begin position="1"/>
        <end position="18"/>
    </location>
</feature>
<name>A0A0M3IQ74_ASCLU</name>
<evidence type="ECO:0000313" key="2">
    <source>
        <dbReference type="Proteomes" id="UP000036681"/>
    </source>
</evidence>
<keyword evidence="1" id="KW-0732">Signal</keyword>
<dbReference type="WBParaSite" id="ALUE_0002090201-mRNA-1">
    <property type="protein sequence ID" value="ALUE_0002090201-mRNA-1"/>
    <property type="gene ID" value="ALUE_0002090201"/>
</dbReference>
<dbReference type="AlphaFoldDB" id="A0A0M3IQ74"/>
<evidence type="ECO:0000313" key="3">
    <source>
        <dbReference type="WBParaSite" id="ALUE_0002090201-mRNA-1"/>
    </source>
</evidence>
<reference evidence="3" key="1">
    <citation type="submission" date="2017-02" db="UniProtKB">
        <authorList>
            <consortium name="WormBaseParasite"/>
        </authorList>
    </citation>
    <scope>IDENTIFICATION</scope>
</reference>
<keyword evidence="2" id="KW-1185">Reference proteome</keyword>
<dbReference type="Proteomes" id="UP000036681">
    <property type="component" value="Unplaced"/>
</dbReference>